<dbReference type="Pfam" id="PF00356">
    <property type="entry name" value="LacI"/>
    <property type="match status" value="1"/>
</dbReference>
<dbReference type="PRINTS" id="PR00036">
    <property type="entry name" value="HTHLACI"/>
</dbReference>
<keyword evidence="2" id="KW-0805">Transcription regulation</keyword>
<evidence type="ECO:0000256" key="3">
    <source>
        <dbReference type="ARBA" id="ARBA00023125"/>
    </source>
</evidence>
<keyword evidence="4" id="KW-0804">Transcription</keyword>
<dbReference type="SUPFAM" id="SSF53822">
    <property type="entry name" value="Periplasmic binding protein-like I"/>
    <property type="match status" value="1"/>
</dbReference>
<evidence type="ECO:0000259" key="5">
    <source>
        <dbReference type="PROSITE" id="PS50932"/>
    </source>
</evidence>
<dbReference type="EMBL" id="MIMV01000191">
    <property type="protein sequence ID" value="OTA85137.1"/>
    <property type="molecule type" value="Genomic_DNA"/>
</dbReference>
<dbReference type="SMART" id="SM00354">
    <property type="entry name" value="HTH_LACI"/>
    <property type="match status" value="1"/>
</dbReference>
<gene>
    <name evidence="7" type="ORF">BHL83_00885</name>
</gene>
<feature type="domain" description="HTH lacI-type" evidence="5">
    <location>
        <begin position="5"/>
        <end position="59"/>
    </location>
</feature>
<dbReference type="InterPro" id="IPR000843">
    <property type="entry name" value="HTH_LacI"/>
</dbReference>
<evidence type="ECO:0000256" key="4">
    <source>
        <dbReference type="ARBA" id="ARBA00023163"/>
    </source>
</evidence>
<dbReference type="CDD" id="cd01392">
    <property type="entry name" value="HTH_LacI"/>
    <property type="match status" value="1"/>
</dbReference>
<dbReference type="GO" id="GO:0003700">
    <property type="term" value="F:DNA-binding transcription factor activity"/>
    <property type="evidence" value="ECO:0007669"/>
    <property type="project" value="TreeGrafter"/>
</dbReference>
<protein>
    <submittedName>
        <fullName evidence="7">LacI family transcriptional regulator</fullName>
    </submittedName>
</protein>
<dbReference type="SUPFAM" id="SSF47413">
    <property type="entry name" value="lambda repressor-like DNA-binding domains"/>
    <property type="match status" value="1"/>
</dbReference>
<dbReference type="RefSeq" id="WP_086142623.1">
    <property type="nucleotide sequence ID" value="NZ_JAJGUE010000323.1"/>
</dbReference>
<dbReference type="InterPro" id="IPR028082">
    <property type="entry name" value="Peripla_BP_I"/>
</dbReference>
<evidence type="ECO:0000256" key="2">
    <source>
        <dbReference type="ARBA" id="ARBA00023015"/>
    </source>
</evidence>
<dbReference type="Pfam" id="PF00532">
    <property type="entry name" value="Peripla_BP_1"/>
    <property type="match status" value="1"/>
</dbReference>
<dbReference type="AlphaFoldDB" id="A0AAE5J6M8"/>
<reference evidence="7 8" key="1">
    <citation type="submission" date="2016-09" db="EMBL/GenBank/DDBJ databases">
        <title>Lactobacillus reuteri KLR3006, genome sequencing and assembly.</title>
        <authorList>
            <person name="Lee J.-Y."/>
            <person name="Kim E.B."/>
            <person name="Choi Y.-J."/>
        </authorList>
    </citation>
    <scope>NUCLEOTIDE SEQUENCE [LARGE SCALE GENOMIC DNA]</scope>
    <source>
        <strain evidence="7 8">KLR3006</strain>
    </source>
</reference>
<dbReference type="CDD" id="cd06291">
    <property type="entry name" value="PBP1_Qymf-like"/>
    <property type="match status" value="1"/>
</dbReference>
<comment type="caution">
    <text evidence="7">The sequence shown here is derived from an EMBL/GenBank/DDBJ whole genome shotgun (WGS) entry which is preliminary data.</text>
</comment>
<name>A0AAE5J6M8_LIMRT</name>
<evidence type="ECO:0000313" key="8">
    <source>
        <dbReference type="Proteomes" id="UP000194219"/>
    </source>
</evidence>
<dbReference type="PROSITE" id="PS50932">
    <property type="entry name" value="HTH_LACI_2"/>
    <property type="match status" value="1"/>
</dbReference>
<keyword evidence="3" id="KW-0238">DNA-binding</keyword>
<keyword evidence="1" id="KW-0678">Repressor</keyword>
<dbReference type="PANTHER" id="PTHR30146:SF95">
    <property type="entry name" value="RIBOSE OPERON REPRESSOR"/>
    <property type="match status" value="1"/>
</dbReference>
<dbReference type="InterPro" id="IPR010982">
    <property type="entry name" value="Lambda_DNA-bd_dom_sf"/>
</dbReference>
<dbReference type="Gene3D" id="1.10.260.40">
    <property type="entry name" value="lambda repressor-like DNA-binding domains"/>
    <property type="match status" value="1"/>
</dbReference>
<feature type="domain" description="HTH cro/C1-type" evidence="6">
    <location>
        <begin position="7"/>
        <end position="49"/>
    </location>
</feature>
<evidence type="ECO:0000313" key="7">
    <source>
        <dbReference type="EMBL" id="OTA85137.1"/>
    </source>
</evidence>
<dbReference type="PANTHER" id="PTHR30146">
    <property type="entry name" value="LACI-RELATED TRANSCRIPTIONAL REPRESSOR"/>
    <property type="match status" value="1"/>
</dbReference>
<organism evidence="7 8">
    <name type="scientific">Limosilactobacillus reuteri</name>
    <name type="common">Lactobacillus reuteri</name>
    <dbReference type="NCBI Taxonomy" id="1598"/>
    <lineage>
        <taxon>Bacteria</taxon>
        <taxon>Bacillati</taxon>
        <taxon>Bacillota</taxon>
        <taxon>Bacilli</taxon>
        <taxon>Lactobacillales</taxon>
        <taxon>Lactobacillaceae</taxon>
        <taxon>Limosilactobacillus</taxon>
    </lineage>
</organism>
<evidence type="ECO:0000256" key="1">
    <source>
        <dbReference type="ARBA" id="ARBA00022491"/>
    </source>
</evidence>
<dbReference type="InterPro" id="IPR001761">
    <property type="entry name" value="Peripla_BP/Lac1_sug-bd_dom"/>
</dbReference>
<dbReference type="PROSITE" id="PS50943">
    <property type="entry name" value="HTH_CROC1"/>
    <property type="match status" value="1"/>
</dbReference>
<accession>A0AAE5J6M8</accession>
<evidence type="ECO:0000259" key="6">
    <source>
        <dbReference type="PROSITE" id="PS50943"/>
    </source>
</evidence>
<dbReference type="InterPro" id="IPR001387">
    <property type="entry name" value="Cro/C1-type_HTH"/>
</dbReference>
<dbReference type="Proteomes" id="UP000194219">
    <property type="component" value="Unassembled WGS sequence"/>
</dbReference>
<sequence length="327" mass="36864">MNKPVKLEDVAKKAGVSKTTVSRVLNKRGYLSGETIKKVQNAMKELEYRPNVIARQLFKQKTNLVGLVFPTVNNPFFGQLEAALDTELYQAGYKVLMGNSQNNPQKEQEYMKLLLNHQIDGLIIGAHNDQDVQYKEKNLPIVSIERLVSSHIPMVGVNNYEGGRLATERLVEIGCRHIIHTNYPPHEESTNGQRRRGYEDVMKEKGLPAITYAVDFDRPVEEKKKVFEQIFSEHPEVDGIFADNDTNAALIMQVAQKYGRKIPEDLKIIGFDGADITRVLFPELTTIQQPINLMAKVAVELLEQQIKGEVIEDSIQLPVKLITGVTA</sequence>
<dbReference type="GO" id="GO:0000976">
    <property type="term" value="F:transcription cis-regulatory region binding"/>
    <property type="evidence" value="ECO:0007669"/>
    <property type="project" value="TreeGrafter"/>
</dbReference>
<dbReference type="PROSITE" id="PS00356">
    <property type="entry name" value="HTH_LACI_1"/>
    <property type="match status" value="1"/>
</dbReference>
<dbReference type="Gene3D" id="3.40.50.2300">
    <property type="match status" value="2"/>
</dbReference>
<proteinExistence type="predicted"/>